<keyword evidence="7" id="KW-1185">Reference proteome</keyword>
<keyword evidence="2 4" id="KW-0238">DNA-binding</keyword>
<accession>A0A1H4BPE2</accession>
<sequence length="216" mass="25310">MNLRERKKQQTRMRLLEIAEQLFSELPYEEVMIDEIVARADISQKTFFNYFPSKAYLLEELLLNWLREVNVWSHESELELNLKSAIVPPNIDEIQDWIVKHRRILQMIMYHTDLFSSVYFSGDAPAGKNLLFPPSYRKPRMERVQKAQSLGIIRPDISAELVCDMYDWLRVDVVQRWLALPDEQATAEGFKKSYDEVVEVLCRGFEPQPVTVAADA</sequence>
<organism evidence="6 7">
    <name type="scientific">Microbulbifer marinus</name>
    <dbReference type="NCBI Taxonomy" id="658218"/>
    <lineage>
        <taxon>Bacteria</taxon>
        <taxon>Pseudomonadati</taxon>
        <taxon>Pseudomonadota</taxon>
        <taxon>Gammaproteobacteria</taxon>
        <taxon>Cellvibrionales</taxon>
        <taxon>Microbulbiferaceae</taxon>
        <taxon>Microbulbifer</taxon>
    </lineage>
</organism>
<dbReference type="OrthoDB" id="4541465at2"/>
<dbReference type="Proteomes" id="UP000198658">
    <property type="component" value="Unassembled WGS sequence"/>
</dbReference>
<evidence type="ECO:0000259" key="5">
    <source>
        <dbReference type="PROSITE" id="PS50977"/>
    </source>
</evidence>
<dbReference type="EMBL" id="FNQO01000007">
    <property type="protein sequence ID" value="SEA49914.1"/>
    <property type="molecule type" value="Genomic_DNA"/>
</dbReference>
<dbReference type="AlphaFoldDB" id="A0A1H4BPE2"/>
<evidence type="ECO:0000313" key="6">
    <source>
        <dbReference type="EMBL" id="SEA49914.1"/>
    </source>
</evidence>
<evidence type="ECO:0000256" key="2">
    <source>
        <dbReference type="ARBA" id="ARBA00023125"/>
    </source>
</evidence>
<evidence type="ECO:0000256" key="4">
    <source>
        <dbReference type="PROSITE-ProRule" id="PRU00335"/>
    </source>
</evidence>
<dbReference type="PANTHER" id="PTHR30055">
    <property type="entry name" value="HTH-TYPE TRANSCRIPTIONAL REGULATOR RUTR"/>
    <property type="match status" value="1"/>
</dbReference>
<dbReference type="GO" id="GO:0000976">
    <property type="term" value="F:transcription cis-regulatory region binding"/>
    <property type="evidence" value="ECO:0007669"/>
    <property type="project" value="TreeGrafter"/>
</dbReference>
<feature type="domain" description="HTH tetR-type" evidence="5">
    <location>
        <begin position="9"/>
        <end position="69"/>
    </location>
</feature>
<dbReference type="InterPro" id="IPR001647">
    <property type="entry name" value="HTH_TetR"/>
</dbReference>
<dbReference type="Pfam" id="PF00440">
    <property type="entry name" value="TetR_N"/>
    <property type="match status" value="1"/>
</dbReference>
<evidence type="ECO:0000256" key="3">
    <source>
        <dbReference type="ARBA" id="ARBA00023163"/>
    </source>
</evidence>
<gene>
    <name evidence="6" type="ORF">SAMN05216562_3381</name>
</gene>
<dbReference type="SUPFAM" id="SSF46689">
    <property type="entry name" value="Homeodomain-like"/>
    <property type="match status" value="1"/>
</dbReference>
<dbReference type="Gene3D" id="1.10.357.10">
    <property type="entry name" value="Tetracycline Repressor, domain 2"/>
    <property type="match status" value="1"/>
</dbReference>
<dbReference type="RefSeq" id="WP_091391220.1">
    <property type="nucleotide sequence ID" value="NZ_FNQO01000007.1"/>
</dbReference>
<reference evidence="7" key="1">
    <citation type="submission" date="2016-10" db="EMBL/GenBank/DDBJ databases">
        <authorList>
            <person name="Varghese N."/>
            <person name="Submissions S."/>
        </authorList>
    </citation>
    <scope>NUCLEOTIDE SEQUENCE [LARGE SCALE GENOMIC DNA]</scope>
    <source>
        <strain evidence="7">CGMCC 1.10657</strain>
    </source>
</reference>
<keyword evidence="3" id="KW-0804">Transcription</keyword>
<dbReference type="PRINTS" id="PR00455">
    <property type="entry name" value="HTHTETR"/>
</dbReference>
<evidence type="ECO:0000256" key="1">
    <source>
        <dbReference type="ARBA" id="ARBA00023015"/>
    </source>
</evidence>
<feature type="DNA-binding region" description="H-T-H motif" evidence="4">
    <location>
        <begin position="32"/>
        <end position="51"/>
    </location>
</feature>
<dbReference type="PROSITE" id="PS50977">
    <property type="entry name" value="HTH_TETR_2"/>
    <property type="match status" value="1"/>
</dbReference>
<protein>
    <submittedName>
        <fullName evidence="6">Transcriptional regulator, TetR family</fullName>
    </submittedName>
</protein>
<dbReference type="PANTHER" id="PTHR30055:SF234">
    <property type="entry name" value="HTH-TYPE TRANSCRIPTIONAL REGULATOR BETI"/>
    <property type="match status" value="1"/>
</dbReference>
<name>A0A1H4BPE2_9GAMM</name>
<dbReference type="InterPro" id="IPR050109">
    <property type="entry name" value="HTH-type_TetR-like_transc_reg"/>
</dbReference>
<dbReference type="GO" id="GO:0003700">
    <property type="term" value="F:DNA-binding transcription factor activity"/>
    <property type="evidence" value="ECO:0007669"/>
    <property type="project" value="TreeGrafter"/>
</dbReference>
<proteinExistence type="predicted"/>
<evidence type="ECO:0000313" key="7">
    <source>
        <dbReference type="Proteomes" id="UP000198658"/>
    </source>
</evidence>
<keyword evidence="1" id="KW-0805">Transcription regulation</keyword>
<dbReference type="InterPro" id="IPR009057">
    <property type="entry name" value="Homeodomain-like_sf"/>
</dbReference>